<evidence type="ECO:0000256" key="1">
    <source>
        <dbReference type="SAM" id="MobiDB-lite"/>
    </source>
</evidence>
<accession>A0A9W9EQ33</accession>
<sequence>MQLSSIFPRDNAKGHDSSPTYIPLARVDRKGIQDWSQFPLDNVQNIRDWQYTCIGQGTGSSGTGSIKPSPSSGSAHQERGLKRKFSETSGAQSPASSQNESSVVPGAVISPRHHHDQPGYSPVASRLPLDHYWLSLESVTSKQQLDSGIPFSKDVSFIGDGPIYPEELQPVQTSSNWEGAPSANFQQRFLW</sequence>
<dbReference type="GeneID" id="81362173"/>
<reference evidence="2" key="1">
    <citation type="submission" date="2022-11" db="EMBL/GenBank/DDBJ databases">
        <authorList>
            <person name="Petersen C."/>
        </authorList>
    </citation>
    <scope>NUCLEOTIDE SEQUENCE</scope>
    <source>
        <strain evidence="2">IBT 30761</strain>
    </source>
</reference>
<reference evidence="2" key="2">
    <citation type="journal article" date="2023" name="IMA Fungus">
        <title>Comparative genomic study of the Penicillium genus elucidates a diverse pangenome and 15 lateral gene transfer events.</title>
        <authorList>
            <person name="Petersen C."/>
            <person name="Sorensen T."/>
            <person name="Nielsen M.R."/>
            <person name="Sondergaard T.E."/>
            <person name="Sorensen J.L."/>
            <person name="Fitzpatrick D.A."/>
            <person name="Frisvad J.C."/>
            <person name="Nielsen K.L."/>
        </authorList>
    </citation>
    <scope>NUCLEOTIDE SEQUENCE</scope>
    <source>
        <strain evidence="2">IBT 30761</strain>
    </source>
</reference>
<name>A0A9W9EQ33_9EURO</name>
<comment type="caution">
    <text evidence="2">The sequence shown here is derived from an EMBL/GenBank/DDBJ whole genome shotgun (WGS) entry which is preliminary data.</text>
</comment>
<gene>
    <name evidence="2" type="ORF">N7532_010703</name>
</gene>
<evidence type="ECO:0000313" key="3">
    <source>
        <dbReference type="Proteomes" id="UP001149074"/>
    </source>
</evidence>
<feature type="region of interest" description="Disordered" evidence="1">
    <location>
        <begin position="59"/>
        <end position="103"/>
    </location>
</feature>
<organism evidence="2 3">
    <name type="scientific">Penicillium argentinense</name>
    <dbReference type="NCBI Taxonomy" id="1131581"/>
    <lineage>
        <taxon>Eukaryota</taxon>
        <taxon>Fungi</taxon>
        <taxon>Dikarya</taxon>
        <taxon>Ascomycota</taxon>
        <taxon>Pezizomycotina</taxon>
        <taxon>Eurotiomycetes</taxon>
        <taxon>Eurotiomycetidae</taxon>
        <taxon>Eurotiales</taxon>
        <taxon>Aspergillaceae</taxon>
        <taxon>Penicillium</taxon>
    </lineage>
</organism>
<feature type="compositionally biased region" description="Polar residues" evidence="1">
    <location>
        <begin position="87"/>
        <end position="102"/>
    </location>
</feature>
<dbReference type="AlphaFoldDB" id="A0A9W9EQ33"/>
<feature type="region of interest" description="Disordered" evidence="1">
    <location>
        <begin position="1"/>
        <end position="21"/>
    </location>
</feature>
<feature type="compositionally biased region" description="Basic and acidic residues" evidence="1">
    <location>
        <begin position="76"/>
        <end position="86"/>
    </location>
</feature>
<feature type="compositionally biased region" description="Low complexity" evidence="1">
    <location>
        <begin position="63"/>
        <end position="74"/>
    </location>
</feature>
<keyword evidence="3" id="KW-1185">Reference proteome</keyword>
<evidence type="ECO:0000313" key="2">
    <source>
        <dbReference type="EMBL" id="KAJ5085932.1"/>
    </source>
</evidence>
<protein>
    <submittedName>
        <fullName evidence="2">Kinesin light chain</fullName>
    </submittedName>
</protein>
<proteinExistence type="predicted"/>
<dbReference type="OrthoDB" id="10261408at2759"/>
<dbReference type="RefSeq" id="XP_056470610.1">
    <property type="nucleotide sequence ID" value="XM_056623194.1"/>
</dbReference>
<dbReference type="EMBL" id="JAPQKI010000010">
    <property type="protein sequence ID" value="KAJ5085932.1"/>
    <property type="molecule type" value="Genomic_DNA"/>
</dbReference>
<dbReference type="Proteomes" id="UP001149074">
    <property type="component" value="Unassembled WGS sequence"/>
</dbReference>